<feature type="region of interest" description="Disordered" evidence="3">
    <location>
        <begin position="1218"/>
        <end position="1257"/>
    </location>
</feature>
<feature type="compositionally biased region" description="Basic and acidic residues" evidence="3">
    <location>
        <begin position="1808"/>
        <end position="1861"/>
    </location>
</feature>
<feature type="compositionally biased region" description="Basic and acidic residues" evidence="3">
    <location>
        <begin position="1271"/>
        <end position="1283"/>
    </location>
</feature>
<feature type="region of interest" description="Disordered" evidence="3">
    <location>
        <begin position="392"/>
        <end position="424"/>
    </location>
</feature>
<feature type="region of interest" description="Disordered" evidence="3">
    <location>
        <begin position="1082"/>
        <end position="1183"/>
    </location>
</feature>
<dbReference type="Proteomes" id="UP000822688">
    <property type="component" value="Chromosome 12"/>
</dbReference>
<feature type="compositionally biased region" description="Basic and acidic residues" evidence="3">
    <location>
        <begin position="1611"/>
        <end position="1624"/>
    </location>
</feature>
<feature type="compositionally biased region" description="Pro residues" evidence="3">
    <location>
        <begin position="1695"/>
        <end position="1709"/>
    </location>
</feature>
<accession>A0A8T0G7J7</accession>
<feature type="compositionally biased region" description="Acidic residues" evidence="3">
    <location>
        <begin position="1105"/>
        <end position="1119"/>
    </location>
</feature>
<feature type="compositionally biased region" description="Polar residues" evidence="3">
    <location>
        <begin position="1085"/>
        <end position="1095"/>
    </location>
</feature>
<comment type="caution">
    <text evidence="4">The sequence shown here is derived from an EMBL/GenBank/DDBJ whole genome shotgun (WGS) entry which is preliminary data.</text>
</comment>
<feature type="compositionally biased region" description="Polar residues" evidence="3">
    <location>
        <begin position="1162"/>
        <end position="1177"/>
    </location>
</feature>
<evidence type="ECO:0000313" key="5">
    <source>
        <dbReference type="Proteomes" id="UP000822688"/>
    </source>
</evidence>
<dbReference type="PANTHER" id="PTHR34536:SF6">
    <property type="entry name" value="DENTIN SIALOPHOSPHOPROTEIN-LIKE PROTEIN"/>
    <property type="match status" value="1"/>
</dbReference>
<proteinExistence type="predicted"/>
<feature type="compositionally biased region" description="Basic and acidic residues" evidence="3">
    <location>
        <begin position="1662"/>
        <end position="1673"/>
    </location>
</feature>
<evidence type="ECO:0000256" key="2">
    <source>
        <dbReference type="ARBA" id="ARBA00022833"/>
    </source>
</evidence>
<protein>
    <recommendedName>
        <fullName evidence="6">Zinc finger PHD-type domain-containing protein</fullName>
    </recommendedName>
</protein>
<feature type="compositionally biased region" description="Basic and acidic residues" evidence="3">
    <location>
        <begin position="679"/>
        <end position="698"/>
    </location>
</feature>
<organism evidence="4 5">
    <name type="scientific">Ceratodon purpureus</name>
    <name type="common">Fire moss</name>
    <name type="synonym">Dicranum purpureum</name>
    <dbReference type="NCBI Taxonomy" id="3225"/>
    <lineage>
        <taxon>Eukaryota</taxon>
        <taxon>Viridiplantae</taxon>
        <taxon>Streptophyta</taxon>
        <taxon>Embryophyta</taxon>
        <taxon>Bryophyta</taxon>
        <taxon>Bryophytina</taxon>
        <taxon>Bryopsida</taxon>
        <taxon>Dicranidae</taxon>
        <taxon>Pseudoditrichales</taxon>
        <taxon>Ditrichaceae</taxon>
        <taxon>Ceratodon</taxon>
    </lineage>
</organism>
<sequence>MLSLNKLHGNGRSAYEVSCKLPDHVIKSRRFDTSSADDLGAHANAIRFAKAAEAVPEFRALLFSDDDGVGRDQRIKVRSYVCMREKQLTGVRYAVAMCRLDSGQLRSISFLRGSSGDEESQVLGKAEQFLRSVAFENWRKQGSKELLVKSREQAAGNQHNLGKERALKHPYSFVEEDQGEKVDCKCGKNRSHGLMMACERCGVWEHAECQGYRNKKQIPAEYICSACVRAEREEVIIIRCEEQGKYWSMGSEDTHAGMTLREQEDRLSACCVCGCEDNEFFEPLVQPCSCAGCALLAHTSCITTVKGGASQKEQRLQRSGVCCFCGTSVKDGVSSDSKLQKGGRWVEEVPDTGNGKLVKGDQLGVARKRLRSTSGGSAVPFKAELGEKLSIKSSRNEKGSNLVHSDKVQPEVSPTDLKKSSSPFLGRRFSDAAANVPIKKRRIQLEMARSPSPPPGTLKHEPGIAAVHEVIEVTKPSGSQTSEVNAPVATELDGNGGGSLESFASAEVHKFDPKAPEAALNISEEDLIKGDKQMSPPVTAPETYPEGGVVVGRSSQLGQSNSFVGCKSEKGDAESEQRKGNRCITENGTSPAENRRTEATSLISSQVDVQSQILAVHTGSTSPTREGQQACAIQIVVMPEHLLSSGLSEVGRAGEQSEEVVTDSSRDGGATLSPNSKRKFSETDMSHPMRDHLEESSRSRPVNRAGNVNFQTCMAGSMEEEHVHTPAPHGSGMMEASTQAGKNNSSRDVRLHWDLNMDMEEWERPSEEDNAVASVQSLSSIPNIEVKMESLPARKFDEESHEGAAASTSTSSEDGRLEQKCPPQDSSDAVRKINAAEVGGGSLKSEMKVERKDKLILTPSDSAYYASLKLGEDQLKEAVPAIPSGGISGTHTVKEAEGKPEVVCYRVEGDKSTSALQKDNRHTELEVAPASDQEAEALHSEGLVSAVGPVVDKETKGRVFLVAEKGKTDVDVCRSELTDTRADTSVHEEEDTCGTYSLTTDNFREETDVLQLEKKPESHVENVSHLVHSEGTMIPTPVPTSAVPVAELSSIRNVTGLQGCDDSDAASHEDEKLVDKEVVEEFVTDRNQSPTSPSRQAAPLKWEGDNGEDLEAEDVDYGDSDLREGDDHDMEDRLQRGASEVESTWNPYGDTKISEVQGGATAPQSQKGNADDSSNVMGTRKRRYGSEITAAEEFQGMDVEKAHAVHVDDLKCGSIPGKSSISSEMNGGLAVEEEKVRDDHGNGSASVATSDSRRASLERTEDLIGTPRSDKAIRKSEVWREPSEGGSRVRTKSGWDQLPEGFQSAEEALQAARPNAGQTGWGSHYAPGFSGWNGSSSIHFNPSENRYLPGHGRGMLPGPAADRVSYEKTGWSRGDHPRRSRVDDGLEIHGRVPVNQELRQSSGNRPRPSSLEPAHRQRRRGIWGEDAGVPPPMWGFGPGRHLSPPGPSREPYGFHPHKTRNAAAVAAAKVESSGLVVAPDGTVIKAGVGAPAPLRGLGGKGRGAGFSSMSDMTSNGVMTGVGNTGLSHSLRIAGDVDLRSRECLGVDSRVAGGIGMGIDPPHFKRVGERFGASFPPGMGSSMARGASPMLGTSSRYRWTREERSYVPPVEQEDRNFPGKRRSVDRGSLPQSSRSRVSTPPRPTTSNEVIPDDGAASQARKSRVSEVVDAKLEAEPEVAPAAAAAESDSQTALQVVPPPPKLPLPPPPPRAQRSPPAGLKRLINKREDWPRGRERSRDKEREWDRERASSRGHYSPSRRSSPHVIHGSALTDERDRLLLAGIDRNRDGNRDQGASASISGEDVPSYRGRSMEDSHERRGRHYDGDAAVKSRAQSKDSTYRGGDAKESRSDTDSKSDRRRDCQKSGVNYKHSSSREGEDDVAPRRRRPS</sequence>
<feature type="region of interest" description="Disordered" evidence="3">
    <location>
        <begin position="1605"/>
        <end position="1887"/>
    </location>
</feature>
<dbReference type="InterPro" id="IPR013083">
    <property type="entry name" value="Znf_RING/FYVE/PHD"/>
</dbReference>
<dbReference type="EMBL" id="CM026433">
    <property type="protein sequence ID" value="KAG0554447.1"/>
    <property type="molecule type" value="Genomic_DNA"/>
</dbReference>
<feature type="compositionally biased region" description="Basic and acidic residues" evidence="3">
    <location>
        <begin position="1723"/>
        <end position="1748"/>
    </location>
</feature>
<feature type="compositionally biased region" description="Basic and acidic residues" evidence="3">
    <location>
        <begin position="1232"/>
        <end position="1241"/>
    </location>
</feature>
<feature type="region of interest" description="Disordered" evidence="3">
    <location>
        <begin position="722"/>
        <end position="745"/>
    </location>
</feature>
<gene>
    <name evidence="4" type="ORF">KC19_12G092600</name>
</gene>
<feature type="region of interest" description="Disordered" evidence="3">
    <location>
        <begin position="561"/>
        <end position="596"/>
    </location>
</feature>
<evidence type="ECO:0008006" key="6">
    <source>
        <dbReference type="Google" id="ProtNLM"/>
    </source>
</evidence>
<dbReference type="SUPFAM" id="SSF57903">
    <property type="entry name" value="FYVE/PHD zinc finger"/>
    <property type="match status" value="1"/>
</dbReference>
<evidence type="ECO:0000256" key="3">
    <source>
        <dbReference type="SAM" id="MobiDB-lite"/>
    </source>
</evidence>
<feature type="compositionally biased region" description="Low complexity" evidence="3">
    <location>
        <begin position="803"/>
        <end position="812"/>
    </location>
</feature>
<feature type="compositionally biased region" description="Basic and acidic residues" evidence="3">
    <location>
        <begin position="1373"/>
        <end position="1390"/>
    </location>
</feature>
<keyword evidence="2" id="KW-0862">Zinc</keyword>
<evidence type="ECO:0000256" key="1">
    <source>
        <dbReference type="ARBA" id="ARBA00022771"/>
    </source>
</evidence>
<feature type="compositionally biased region" description="Basic and acidic residues" evidence="3">
    <location>
        <begin position="1120"/>
        <end position="1135"/>
    </location>
</feature>
<dbReference type="GO" id="GO:0008270">
    <property type="term" value="F:zinc ion binding"/>
    <property type="evidence" value="ECO:0007669"/>
    <property type="project" value="UniProtKB-KW"/>
</dbReference>
<feature type="compositionally biased region" description="Basic and acidic residues" evidence="3">
    <location>
        <begin position="1770"/>
        <end position="1789"/>
    </location>
</feature>
<feature type="region of interest" description="Disordered" evidence="3">
    <location>
        <begin position="649"/>
        <end position="704"/>
    </location>
</feature>
<dbReference type="InterPro" id="IPR011011">
    <property type="entry name" value="Znf_FYVE_PHD"/>
</dbReference>
<feature type="region of interest" description="Disordered" evidence="3">
    <location>
        <begin position="1271"/>
        <end position="1295"/>
    </location>
</feature>
<name>A0A8T0G7J7_CERPU</name>
<dbReference type="PANTHER" id="PTHR34536">
    <property type="entry name" value="DENTIN SIALOPHOSPHOPROTEIN-LIKE PROTEIN"/>
    <property type="match status" value="1"/>
</dbReference>
<feature type="compositionally biased region" description="Basic and acidic residues" evidence="3">
    <location>
        <begin position="567"/>
        <end position="579"/>
    </location>
</feature>
<feature type="region of interest" description="Disordered" evidence="3">
    <location>
        <begin position="1367"/>
        <end position="1429"/>
    </location>
</feature>
<keyword evidence="5" id="KW-1185">Reference proteome</keyword>
<evidence type="ECO:0000313" key="4">
    <source>
        <dbReference type="EMBL" id="KAG0554447.1"/>
    </source>
</evidence>
<feature type="compositionally biased region" description="Basic and acidic residues" evidence="3">
    <location>
        <begin position="392"/>
        <end position="409"/>
    </location>
</feature>
<feature type="region of interest" description="Disordered" evidence="3">
    <location>
        <begin position="794"/>
        <end position="829"/>
    </location>
</feature>
<dbReference type="Gene3D" id="3.30.40.10">
    <property type="entry name" value="Zinc/RING finger domain, C3HC4 (zinc finger)"/>
    <property type="match status" value="1"/>
</dbReference>
<feature type="compositionally biased region" description="Low complexity" evidence="3">
    <location>
        <begin position="1676"/>
        <end position="1685"/>
    </location>
</feature>
<reference evidence="4" key="1">
    <citation type="submission" date="2020-06" db="EMBL/GenBank/DDBJ databases">
        <title>WGS assembly of Ceratodon purpureus strain R40.</title>
        <authorList>
            <person name="Carey S.B."/>
            <person name="Jenkins J."/>
            <person name="Shu S."/>
            <person name="Lovell J.T."/>
            <person name="Sreedasyam A."/>
            <person name="Maumus F."/>
            <person name="Tiley G.P."/>
            <person name="Fernandez-Pozo N."/>
            <person name="Barry K."/>
            <person name="Chen C."/>
            <person name="Wang M."/>
            <person name="Lipzen A."/>
            <person name="Daum C."/>
            <person name="Saski C.A."/>
            <person name="Payton A.C."/>
            <person name="Mcbreen J.C."/>
            <person name="Conrad R.E."/>
            <person name="Kollar L.M."/>
            <person name="Olsson S."/>
            <person name="Huttunen S."/>
            <person name="Landis J.B."/>
            <person name="Wickett N.J."/>
            <person name="Johnson M.G."/>
            <person name="Rensing S.A."/>
            <person name="Grimwood J."/>
            <person name="Schmutz J."/>
            <person name="Mcdaniel S.F."/>
        </authorList>
    </citation>
    <scope>NUCLEOTIDE SEQUENCE</scope>
    <source>
        <strain evidence="4">R40</strain>
    </source>
</reference>
<keyword evidence="1" id="KW-0863">Zinc-finger</keyword>
<keyword evidence="1" id="KW-0479">Metal-binding</keyword>